<evidence type="ECO:0000256" key="2">
    <source>
        <dbReference type="SAM" id="MobiDB-lite"/>
    </source>
</evidence>
<dbReference type="GO" id="GO:0030688">
    <property type="term" value="C:preribosome, small subunit precursor"/>
    <property type="evidence" value="ECO:0007669"/>
    <property type="project" value="TreeGrafter"/>
</dbReference>
<evidence type="ECO:0000313" key="4">
    <source>
        <dbReference type="Proteomes" id="UP001055439"/>
    </source>
</evidence>
<feature type="region of interest" description="Disordered" evidence="2">
    <location>
        <begin position="1"/>
        <end position="22"/>
    </location>
</feature>
<dbReference type="Proteomes" id="UP001055439">
    <property type="component" value="Chromosome 7"/>
</dbReference>
<keyword evidence="4" id="KW-1185">Reference proteome</keyword>
<dbReference type="PANTHER" id="PTHR12821:SF0">
    <property type="entry name" value="BYSTIN"/>
    <property type="match status" value="1"/>
</dbReference>
<evidence type="ECO:0000313" key="3">
    <source>
        <dbReference type="EMBL" id="URE21268.1"/>
    </source>
</evidence>
<organism evidence="3 4">
    <name type="scientific">Musa troglodytarum</name>
    <name type="common">fe'i banana</name>
    <dbReference type="NCBI Taxonomy" id="320322"/>
    <lineage>
        <taxon>Eukaryota</taxon>
        <taxon>Viridiplantae</taxon>
        <taxon>Streptophyta</taxon>
        <taxon>Embryophyta</taxon>
        <taxon>Tracheophyta</taxon>
        <taxon>Spermatophyta</taxon>
        <taxon>Magnoliopsida</taxon>
        <taxon>Liliopsida</taxon>
        <taxon>Zingiberales</taxon>
        <taxon>Musaceae</taxon>
        <taxon>Musa</taxon>
    </lineage>
</organism>
<dbReference type="AlphaFoldDB" id="A0A9E7GY64"/>
<protein>
    <submittedName>
        <fullName evidence="3">Bystin</fullName>
    </submittedName>
</protein>
<gene>
    <name evidence="3" type="ORF">MUK42_10451</name>
</gene>
<proteinExistence type="inferred from homology"/>
<reference evidence="3" key="1">
    <citation type="submission" date="2022-05" db="EMBL/GenBank/DDBJ databases">
        <title>The Musa troglodytarum L. genome provides insights into the mechanism of non-climacteric behaviour and enrichment of carotenoids.</title>
        <authorList>
            <person name="Wang J."/>
        </authorList>
    </citation>
    <scope>NUCLEOTIDE SEQUENCE</scope>
    <source>
        <tissue evidence="3">Leaf</tissue>
    </source>
</reference>
<dbReference type="Pfam" id="PF05291">
    <property type="entry name" value="Bystin"/>
    <property type="match status" value="2"/>
</dbReference>
<dbReference type="PANTHER" id="PTHR12821">
    <property type="entry name" value="BYSTIN"/>
    <property type="match status" value="1"/>
</dbReference>
<dbReference type="OrthoDB" id="2192561at2759"/>
<name>A0A9E7GY64_9LILI</name>
<dbReference type="EMBL" id="CP097509">
    <property type="protein sequence ID" value="URE21268.1"/>
    <property type="molecule type" value="Genomic_DNA"/>
</dbReference>
<dbReference type="GO" id="GO:0006364">
    <property type="term" value="P:rRNA processing"/>
    <property type="evidence" value="ECO:0007669"/>
    <property type="project" value="TreeGrafter"/>
</dbReference>
<dbReference type="GO" id="GO:0005730">
    <property type="term" value="C:nucleolus"/>
    <property type="evidence" value="ECO:0007669"/>
    <property type="project" value="TreeGrafter"/>
</dbReference>
<sequence length="427" mass="48021">MPGKKSKENSAPPPPPPQHRVALDDDDAILISSDLSSEILKEALNQQKEILRETEEENFTPLSAVVVDPSFALNNDAEDVDEFDGFSDTQRQYDGGEVEIGEEDEKLLAAFMSTKSRPQLTPVAIIVQRIKKKEAEVTSEQPLPKLDSSIIDLYKGLYSVGKLLSRYLTHPGHRIVGGCIVSNRTKKWVSKCNDIRKNKRLRFALYQALKRSVYKPAAFFKGVLLPLCQEHALFRNQLSLEALFKKYPFLPFIQRIVQLKNLVVGVACNLVISLVDKPLLLMHEFIIVHSAALMKLAELEYCGTTSYFIKPFLGKKYALPYRVLDAVVAHFMRFLEDTRIMPVIWHQSVLAFVQRELKNSWNHGEEDDPMATYILGSVVLIKSNAITRGDLPLILETAAVEPVLWLCESCSSLFASKAAAIGIHRNS</sequence>
<evidence type="ECO:0000256" key="1">
    <source>
        <dbReference type="ARBA" id="ARBA00007114"/>
    </source>
</evidence>
<comment type="similarity">
    <text evidence="1">Belongs to the bystin family.</text>
</comment>
<accession>A0A9E7GY64</accession>
<dbReference type="GO" id="GO:0005737">
    <property type="term" value="C:cytoplasm"/>
    <property type="evidence" value="ECO:0007669"/>
    <property type="project" value="TreeGrafter"/>
</dbReference>
<dbReference type="InterPro" id="IPR007955">
    <property type="entry name" value="Bystin"/>
</dbReference>
<dbReference type="GO" id="GO:0030515">
    <property type="term" value="F:snoRNA binding"/>
    <property type="evidence" value="ECO:0007669"/>
    <property type="project" value="TreeGrafter"/>
</dbReference>